<evidence type="ECO:0000313" key="7">
    <source>
        <dbReference type="EMBL" id="SHO77521.1"/>
    </source>
</evidence>
<dbReference type="OrthoDB" id="191918at2759"/>
<dbReference type="STRING" id="1230383.A0A1M8A524"/>
<name>A0A1M8A524_MALS4</name>
<evidence type="ECO:0000313" key="8">
    <source>
        <dbReference type="Proteomes" id="UP000186303"/>
    </source>
</evidence>
<dbReference type="VEuPathDB" id="FungiDB:MSYG_1861"/>
<protein>
    <recommendedName>
        <fullName evidence="2">chorismate mutase</fullName>
        <ecNumber evidence="2">5.4.99.5</ecNumber>
    </recommendedName>
</protein>
<proteinExistence type="predicted"/>
<dbReference type="InterPro" id="IPR008238">
    <property type="entry name" value="Chorismate_mutase_AroQ_euk"/>
</dbReference>
<accession>A0A1M8A524</accession>
<reference evidence="8" key="1">
    <citation type="journal article" date="2017" name="Nucleic Acids Res.">
        <title>Proteogenomics produces comprehensive and highly accurate protein-coding gene annotation in a complete genome assembly of Malassezia sympodialis.</title>
        <authorList>
            <person name="Zhu Y."/>
            <person name="Engstroem P.G."/>
            <person name="Tellgren-Roth C."/>
            <person name="Baudo C.D."/>
            <person name="Kennell J.C."/>
            <person name="Sun S."/>
            <person name="Billmyre R.B."/>
            <person name="Schroeder M.S."/>
            <person name="Andersson A."/>
            <person name="Holm T."/>
            <person name="Sigurgeirsson B."/>
            <person name="Wu G."/>
            <person name="Sankaranarayanan S.R."/>
            <person name="Siddharthan R."/>
            <person name="Sanyal K."/>
            <person name="Lundeberg J."/>
            <person name="Nystedt B."/>
            <person name="Boekhout T."/>
            <person name="Dawson T.L. Jr."/>
            <person name="Heitman J."/>
            <person name="Scheynius A."/>
            <person name="Lehtioe J."/>
        </authorList>
    </citation>
    <scope>NUCLEOTIDE SEQUENCE [LARGE SCALE GENOMIC DNA]</scope>
    <source>
        <strain evidence="8">ATCC 42132</strain>
    </source>
</reference>
<gene>
    <name evidence="7" type="ORF">MSYG_1861</name>
</gene>
<evidence type="ECO:0000256" key="1">
    <source>
        <dbReference type="ARBA" id="ARBA00004496"/>
    </source>
</evidence>
<dbReference type="EC" id="5.4.99.5" evidence="2"/>
<dbReference type="SUPFAM" id="SSF48600">
    <property type="entry name" value="Chorismate mutase II"/>
    <property type="match status" value="1"/>
</dbReference>
<dbReference type="UniPathway" id="UPA00120">
    <property type="reaction ID" value="UER00203"/>
</dbReference>
<evidence type="ECO:0000256" key="2">
    <source>
        <dbReference type="ARBA" id="ARBA00012404"/>
    </source>
</evidence>
<evidence type="ECO:0000256" key="3">
    <source>
        <dbReference type="ARBA" id="ARBA00022490"/>
    </source>
</evidence>
<dbReference type="AlphaFoldDB" id="A0A1M8A524"/>
<dbReference type="GO" id="GO:0004106">
    <property type="term" value="F:chorismate mutase activity"/>
    <property type="evidence" value="ECO:0007669"/>
    <property type="project" value="UniProtKB-EC"/>
</dbReference>
<dbReference type="GO" id="GO:0009094">
    <property type="term" value="P:L-phenylalanine biosynthetic process"/>
    <property type="evidence" value="ECO:0007669"/>
    <property type="project" value="UniProtKB-KW"/>
</dbReference>
<dbReference type="PANTHER" id="PTHR21145">
    <property type="entry name" value="CHORISMATE MUTASE"/>
    <property type="match status" value="1"/>
</dbReference>
<keyword evidence="4" id="KW-0584">Phenylalanine biosynthesis</keyword>
<dbReference type="Proteomes" id="UP000186303">
    <property type="component" value="Chromosome 3"/>
</dbReference>
<sequence>MTDAINFHDASIDEILSLDRIRATLQRMEETIVFRLIERTQYAHNPLVYQEGAFAELRDKEGWSGSWLTWVIKETESSYAKLGRWLAPDEHPFTPMDQLPPPLLTPQDYPSILHPHHVNVSHEILDFYTSDVVPVITNRMHRSTDDRQYGSAAVCDTEALSAISRRIYFGMFVSESKFRADPGAFIPHIQSRNTEALAGLITKPAVEQVLLQRVGQKAEVYGQNLDPVTHGNANLRKIQSQDIVRLYQEYIIPLTKKVEVDYLLERLDGLSQEDIKQLVHS</sequence>
<comment type="catalytic activity">
    <reaction evidence="6">
        <text>chorismate = prephenate</text>
        <dbReference type="Rhea" id="RHEA:13897"/>
        <dbReference type="ChEBI" id="CHEBI:29748"/>
        <dbReference type="ChEBI" id="CHEBI:29934"/>
        <dbReference type="EC" id="5.4.99.5"/>
    </reaction>
    <physiologicalReaction direction="left-to-right" evidence="6">
        <dbReference type="Rhea" id="RHEA:13898"/>
    </physiologicalReaction>
</comment>
<organism evidence="7 8">
    <name type="scientific">Malassezia sympodialis (strain ATCC 42132)</name>
    <name type="common">Atopic eczema-associated yeast</name>
    <dbReference type="NCBI Taxonomy" id="1230383"/>
    <lineage>
        <taxon>Eukaryota</taxon>
        <taxon>Fungi</taxon>
        <taxon>Dikarya</taxon>
        <taxon>Basidiomycota</taxon>
        <taxon>Ustilaginomycotina</taxon>
        <taxon>Malasseziomycetes</taxon>
        <taxon>Malasseziales</taxon>
        <taxon>Malasseziaceae</taxon>
        <taxon>Malassezia</taxon>
    </lineage>
</organism>
<dbReference type="InterPro" id="IPR036263">
    <property type="entry name" value="Chorismate_II_sf"/>
</dbReference>
<evidence type="ECO:0000256" key="5">
    <source>
        <dbReference type="ARBA" id="ARBA00023235"/>
    </source>
</evidence>
<keyword evidence="4" id="KW-0028">Amino-acid biosynthesis</keyword>
<dbReference type="GO" id="GO:0005737">
    <property type="term" value="C:cytoplasm"/>
    <property type="evidence" value="ECO:0007669"/>
    <property type="project" value="UniProtKB-SubCell"/>
</dbReference>
<dbReference type="GO" id="GO:0046417">
    <property type="term" value="P:chorismate metabolic process"/>
    <property type="evidence" value="ECO:0007669"/>
    <property type="project" value="InterPro"/>
</dbReference>
<keyword evidence="4" id="KW-0057">Aromatic amino acid biosynthesis</keyword>
<dbReference type="InterPro" id="IPR037039">
    <property type="entry name" value="CM_AroQ_sf_eucaryotic"/>
</dbReference>
<keyword evidence="5" id="KW-0413">Isomerase</keyword>
<evidence type="ECO:0000256" key="6">
    <source>
        <dbReference type="ARBA" id="ARBA00023979"/>
    </source>
</evidence>
<dbReference type="PANTHER" id="PTHR21145:SF12">
    <property type="entry name" value="CHORISMATE MUTASE"/>
    <property type="match status" value="1"/>
</dbReference>
<keyword evidence="3" id="KW-0963">Cytoplasm</keyword>
<dbReference type="NCBIfam" id="TIGR01802">
    <property type="entry name" value="CM_pl-yst"/>
    <property type="match status" value="1"/>
</dbReference>
<keyword evidence="8" id="KW-1185">Reference proteome</keyword>
<dbReference type="Gene3D" id="1.10.590.10">
    <property type="entry name" value="Chorismate mutase, AroQ class superfamily, eukaryotic"/>
    <property type="match status" value="1"/>
</dbReference>
<evidence type="ECO:0000256" key="4">
    <source>
        <dbReference type="ARBA" id="ARBA00023222"/>
    </source>
</evidence>
<dbReference type="PROSITE" id="PS51169">
    <property type="entry name" value="CHORISMATE_MUT_3"/>
    <property type="match status" value="1"/>
</dbReference>
<comment type="subcellular location">
    <subcellularLocation>
        <location evidence="1">Cytoplasm</location>
    </subcellularLocation>
</comment>
<dbReference type="EMBL" id="LT671823">
    <property type="protein sequence ID" value="SHO77521.1"/>
    <property type="molecule type" value="Genomic_DNA"/>
</dbReference>
<dbReference type="OMA" id="ATCDVNC"/>